<dbReference type="InterPro" id="IPR015300">
    <property type="entry name" value="DNA-bd_pseudobarrel_sf"/>
</dbReference>
<feature type="compositionally biased region" description="Polar residues" evidence="6">
    <location>
        <begin position="275"/>
        <end position="290"/>
    </location>
</feature>
<organism evidence="7 8">
    <name type="scientific">Tripterygium wilfordii</name>
    <name type="common">Thunder God vine</name>
    <dbReference type="NCBI Taxonomy" id="458696"/>
    <lineage>
        <taxon>Eukaryota</taxon>
        <taxon>Viridiplantae</taxon>
        <taxon>Streptophyta</taxon>
        <taxon>Embryophyta</taxon>
        <taxon>Tracheophyta</taxon>
        <taxon>Spermatophyta</taxon>
        <taxon>Magnoliopsida</taxon>
        <taxon>eudicotyledons</taxon>
        <taxon>Gunneridae</taxon>
        <taxon>Pentapetalae</taxon>
        <taxon>rosids</taxon>
        <taxon>fabids</taxon>
        <taxon>Celastrales</taxon>
        <taxon>Celastraceae</taxon>
        <taxon>Tripterygium</taxon>
    </lineage>
</organism>
<name>A0A7J7CMD9_TRIWF</name>
<evidence type="ECO:0000256" key="5">
    <source>
        <dbReference type="ARBA" id="ARBA00023242"/>
    </source>
</evidence>
<comment type="caution">
    <text evidence="7">The sequence shown here is derived from an EMBL/GenBank/DDBJ whole genome shotgun (WGS) entry which is preliminary data.</text>
</comment>
<keyword evidence="8" id="KW-1185">Reference proteome</keyword>
<keyword evidence="5" id="KW-0539">Nucleus</keyword>
<dbReference type="InterPro" id="IPR005508">
    <property type="entry name" value="At2g31720-like"/>
</dbReference>
<sequence length="290" mass="33326">MGARKLTIEDLKNLDDGWFDKMVEKTKKDARGNDELAQNLLTERVLNDFFSSIIKKKENTNKCVETPKKPYKKAVKLAKDKVFKAKSYSRNNSKKKVMRDQVIMVPPENPQLPADFKARIEAMNGTNIKLVIHKKVYKTDLNVHHERISLPRTQIISKDFLRPEEAEFVHSGGVMDCKLIGPRPYYQSYDLKLRKWDSKTSWSYALTTKWPDFIRFYAIEEEIVKEGDVVQIWSFRRNSRLHMAFVKVEDNAAGGGGGDEREESGASTHEERESSTGTSYERGESSGTSH</sequence>
<evidence type="ECO:0000256" key="4">
    <source>
        <dbReference type="ARBA" id="ARBA00023163"/>
    </source>
</evidence>
<dbReference type="PANTHER" id="PTHR31541:SF25">
    <property type="entry name" value="GAMMA-GLIADIN B"/>
    <property type="match status" value="1"/>
</dbReference>
<dbReference type="PANTHER" id="PTHR31541">
    <property type="entry name" value="B3 DOMAIN PLANT PROTEIN-RELATED"/>
    <property type="match status" value="1"/>
</dbReference>
<dbReference type="GO" id="GO:0003677">
    <property type="term" value="F:DNA binding"/>
    <property type="evidence" value="ECO:0007669"/>
    <property type="project" value="UniProtKB-KW"/>
</dbReference>
<evidence type="ECO:0000313" key="7">
    <source>
        <dbReference type="EMBL" id="KAF5735214.1"/>
    </source>
</evidence>
<dbReference type="EMBL" id="JAAARO010000015">
    <property type="protein sequence ID" value="KAF5735214.1"/>
    <property type="molecule type" value="Genomic_DNA"/>
</dbReference>
<keyword evidence="2" id="KW-0805">Transcription regulation</keyword>
<protein>
    <submittedName>
        <fullName evidence="7">B3 domain-containing protein</fullName>
    </submittedName>
</protein>
<evidence type="ECO:0000256" key="3">
    <source>
        <dbReference type="ARBA" id="ARBA00023125"/>
    </source>
</evidence>
<evidence type="ECO:0000256" key="1">
    <source>
        <dbReference type="ARBA" id="ARBA00004123"/>
    </source>
</evidence>
<accession>A0A7J7CMD9</accession>
<dbReference type="AlphaFoldDB" id="A0A7J7CMD9"/>
<evidence type="ECO:0000256" key="6">
    <source>
        <dbReference type="SAM" id="MobiDB-lite"/>
    </source>
</evidence>
<dbReference type="SUPFAM" id="SSF101936">
    <property type="entry name" value="DNA-binding pseudobarrel domain"/>
    <property type="match status" value="1"/>
</dbReference>
<evidence type="ECO:0000256" key="2">
    <source>
        <dbReference type="ARBA" id="ARBA00023015"/>
    </source>
</evidence>
<dbReference type="Proteomes" id="UP000593562">
    <property type="component" value="Unassembled WGS sequence"/>
</dbReference>
<dbReference type="GO" id="GO:0005634">
    <property type="term" value="C:nucleus"/>
    <property type="evidence" value="ECO:0007669"/>
    <property type="project" value="UniProtKB-SubCell"/>
</dbReference>
<dbReference type="OrthoDB" id="1935604at2759"/>
<comment type="subcellular location">
    <subcellularLocation>
        <location evidence="1">Nucleus</location>
    </subcellularLocation>
</comment>
<dbReference type="InParanoid" id="A0A7J7CMD9"/>
<evidence type="ECO:0000313" key="8">
    <source>
        <dbReference type="Proteomes" id="UP000593562"/>
    </source>
</evidence>
<dbReference type="Pfam" id="PF03754">
    <property type="entry name" value="At2g31720-like"/>
    <property type="match status" value="1"/>
</dbReference>
<reference evidence="7 8" key="1">
    <citation type="journal article" date="2020" name="Nat. Commun.">
        <title>Genome of Tripterygium wilfordii and identification of cytochrome P450 involved in triptolide biosynthesis.</title>
        <authorList>
            <person name="Tu L."/>
            <person name="Su P."/>
            <person name="Zhang Z."/>
            <person name="Gao L."/>
            <person name="Wang J."/>
            <person name="Hu T."/>
            <person name="Zhou J."/>
            <person name="Zhang Y."/>
            <person name="Zhao Y."/>
            <person name="Liu Y."/>
            <person name="Song Y."/>
            <person name="Tong Y."/>
            <person name="Lu Y."/>
            <person name="Yang J."/>
            <person name="Xu C."/>
            <person name="Jia M."/>
            <person name="Peters R.J."/>
            <person name="Huang L."/>
            <person name="Gao W."/>
        </authorList>
    </citation>
    <scope>NUCLEOTIDE SEQUENCE [LARGE SCALE GENOMIC DNA]</scope>
    <source>
        <strain evidence="8">cv. XIE 37</strain>
        <tissue evidence="7">Leaf</tissue>
    </source>
</reference>
<keyword evidence="3" id="KW-0238">DNA-binding</keyword>
<keyword evidence="4" id="KW-0804">Transcription</keyword>
<proteinExistence type="predicted"/>
<gene>
    <name evidence="7" type="ORF">HS088_TW15G00714</name>
</gene>
<dbReference type="Gene3D" id="2.40.330.10">
    <property type="entry name" value="DNA-binding pseudobarrel domain"/>
    <property type="match status" value="1"/>
</dbReference>
<feature type="region of interest" description="Disordered" evidence="6">
    <location>
        <begin position="250"/>
        <end position="290"/>
    </location>
</feature>